<dbReference type="EMBL" id="JACHEF010000001">
    <property type="protein sequence ID" value="MBB6407455.1"/>
    <property type="molecule type" value="Genomic_DNA"/>
</dbReference>
<keyword evidence="3" id="KW-1185">Reference proteome</keyword>
<feature type="region of interest" description="Disordered" evidence="1">
    <location>
        <begin position="1"/>
        <end position="85"/>
    </location>
</feature>
<name>A0A841PFQ5_9HYPH</name>
<dbReference type="AlphaFoldDB" id="A0A841PFQ5"/>
<accession>A0A841PFQ5</accession>
<feature type="compositionally biased region" description="Basic and acidic residues" evidence="1">
    <location>
        <begin position="42"/>
        <end position="73"/>
    </location>
</feature>
<reference evidence="2 3" key="1">
    <citation type="submission" date="2020-08" db="EMBL/GenBank/DDBJ databases">
        <title>Genomic Encyclopedia of Type Strains, Phase IV (KMG-IV): sequencing the most valuable type-strain genomes for metagenomic binning, comparative biology and taxonomic classification.</title>
        <authorList>
            <person name="Goeker M."/>
        </authorList>
    </citation>
    <scope>NUCLEOTIDE SEQUENCE [LARGE SCALE GENOMIC DNA]</scope>
    <source>
        <strain evidence="2 3">DSM 100039</strain>
    </source>
</reference>
<evidence type="ECO:0000313" key="2">
    <source>
        <dbReference type="EMBL" id="MBB6407455.1"/>
    </source>
</evidence>
<protein>
    <submittedName>
        <fullName evidence="2">Uncharacterized protein</fullName>
    </submittedName>
</protein>
<evidence type="ECO:0000313" key="3">
    <source>
        <dbReference type="Proteomes" id="UP000556329"/>
    </source>
</evidence>
<organism evidence="2 3">
    <name type="scientific">Mesorhizobium sangaii</name>
    <dbReference type="NCBI Taxonomy" id="505389"/>
    <lineage>
        <taxon>Bacteria</taxon>
        <taxon>Pseudomonadati</taxon>
        <taxon>Pseudomonadota</taxon>
        <taxon>Alphaproteobacteria</taxon>
        <taxon>Hyphomicrobiales</taxon>
        <taxon>Phyllobacteriaceae</taxon>
        <taxon>Mesorhizobium</taxon>
    </lineage>
</organism>
<sequence>MRYSRASHGEPFNRLTEQESGDPVSVGWEEVDMPSKVNDPPPKPDTKKTLRRPDEEASPEPKHVDPPPRDVREAPAPNPNGDKNS</sequence>
<proteinExistence type="predicted"/>
<dbReference type="Proteomes" id="UP000556329">
    <property type="component" value="Unassembled WGS sequence"/>
</dbReference>
<comment type="caution">
    <text evidence="2">The sequence shown here is derived from an EMBL/GenBank/DDBJ whole genome shotgun (WGS) entry which is preliminary data.</text>
</comment>
<evidence type="ECO:0000256" key="1">
    <source>
        <dbReference type="SAM" id="MobiDB-lite"/>
    </source>
</evidence>
<gene>
    <name evidence="2" type="ORF">HNQ71_000099</name>
</gene>